<evidence type="ECO:0000256" key="10">
    <source>
        <dbReference type="ARBA" id="ARBA00023152"/>
    </source>
</evidence>
<evidence type="ECO:0000256" key="5">
    <source>
        <dbReference type="ARBA" id="ARBA00022723"/>
    </source>
</evidence>
<dbReference type="AlphaFoldDB" id="A0A656HA21"/>
<name>A0A656HA21_THINJ</name>
<organism evidence="13 14">
    <name type="scientific">Thiothrix nivea (strain ATCC 35100 / DSM 5205 / JP2)</name>
    <dbReference type="NCBI Taxonomy" id="870187"/>
    <lineage>
        <taxon>Bacteria</taxon>
        <taxon>Pseudomonadati</taxon>
        <taxon>Pseudomonadota</taxon>
        <taxon>Gammaproteobacteria</taxon>
        <taxon>Thiotrichales</taxon>
        <taxon>Thiotrichaceae</taxon>
        <taxon>Thiothrix</taxon>
    </lineage>
</organism>
<dbReference type="SUPFAM" id="SSF51621">
    <property type="entry name" value="Phosphoenolpyruvate/pyruvate domain"/>
    <property type="match status" value="1"/>
</dbReference>
<dbReference type="EC" id="2.7.1.40" evidence="3"/>
<keyword evidence="10" id="KW-0324">Glycolysis</keyword>
<evidence type="ECO:0000256" key="9">
    <source>
        <dbReference type="ARBA" id="ARBA00022842"/>
    </source>
</evidence>
<dbReference type="InterPro" id="IPR040442">
    <property type="entry name" value="Pyrv_kinase-like_dom_sf"/>
</dbReference>
<dbReference type="GO" id="GO:0000287">
    <property type="term" value="F:magnesium ion binding"/>
    <property type="evidence" value="ECO:0007669"/>
    <property type="project" value="InterPro"/>
</dbReference>
<dbReference type="Gene3D" id="3.20.20.60">
    <property type="entry name" value="Phosphoenolpyruvate-binding domains"/>
    <property type="match status" value="2"/>
</dbReference>
<evidence type="ECO:0000256" key="1">
    <source>
        <dbReference type="ARBA" id="ARBA00004997"/>
    </source>
</evidence>
<sequence length="608" mass="67192">MDDEILLKRLLYLRDQAVTNATQFRDAGFVHPARQVSAYNLLHYLALRSHELRDLQLALIERGLTSLGILEAHTLATLNSVIAVLQRLAGQPVDEAPTEPVSVASSAKRLELNTLALFGQRPPRRDVHIMVTMPSEAADSPVLIENLLTAGMDVMRINCAHDTADEWQQMIANLRMAETRSGKTCKVQLDLAGPKLRTGAIGAAGRVLKIKPTRDLFGHVHMPGRFWLVPEGEGSVEHDDPTLEVRGKALADTRTGDYFQLNDARDAARELRIVAEHQYARLAESDQTVYLQENTVLLFERNGSKVGKGTVVNVSEVIQPLVLQNGDRLVLTRADEPGKPAERDADGREVRPARIHCTLPEAFTAVLPGQQVWLDDGKVGGNVESCDGDEICLRITHTPPHGAKLRAEKGINFPDTEFHTPALTDKDIADLEAMAGKVDMVALSFVRSPQDVETLQFHLQRLGIPDTGIILKIENRAAFEKLPAILLTALRSPRVGVMIARGDLAVEVGFERLSEVQEEILWLCEAAHIPVIWATQILESMAKKGAPSRAEVTDAAMSIRAECAMLNKGPNIVDTVRFLDGILQRMESHYHKRRLMMRPLQVCSQGKL</sequence>
<gene>
    <name evidence="13" type="ORF">Thini_0903</name>
</gene>
<dbReference type="NCBIfam" id="NF011314">
    <property type="entry name" value="PRK14725.1"/>
    <property type="match status" value="1"/>
</dbReference>
<evidence type="ECO:0000313" key="13">
    <source>
        <dbReference type="EMBL" id="EIJ33528.1"/>
    </source>
</evidence>
<dbReference type="Pfam" id="PF00224">
    <property type="entry name" value="PK"/>
    <property type="match status" value="2"/>
</dbReference>
<comment type="similarity">
    <text evidence="2">Belongs to the pyruvate kinase family.</text>
</comment>
<feature type="domain" description="Pyruvate kinase barrel" evidence="12">
    <location>
        <begin position="351"/>
        <end position="566"/>
    </location>
</feature>
<dbReference type="InterPro" id="IPR001697">
    <property type="entry name" value="Pyr_Knase"/>
</dbReference>
<evidence type="ECO:0000256" key="3">
    <source>
        <dbReference type="ARBA" id="ARBA00012142"/>
    </source>
</evidence>
<dbReference type="OrthoDB" id="9812123at2"/>
<keyword evidence="6" id="KW-0547">Nucleotide-binding</keyword>
<dbReference type="InterPro" id="IPR015813">
    <property type="entry name" value="Pyrv/PenolPyrv_kinase-like_dom"/>
</dbReference>
<dbReference type="PANTHER" id="PTHR11817">
    <property type="entry name" value="PYRUVATE KINASE"/>
    <property type="match status" value="1"/>
</dbReference>
<comment type="pathway">
    <text evidence="1">Carbohydrate degradation; glycolysis; pyruvate from D-glyceraldehyde 3-phosphate: step 5/5.</text>
</comment>
<evidence type="ECO:0000256" key="11">
    <source>
        <dbReference type="ARBA" id="ARBA00023317"/>
    </source>
</evidence>
<keyword evidence="9" id="KW-0460">Magnesium</keyword>
<dbReference type="GO" id="GO:0005524">
    <property type="term" value="F:ATP binding"/>
    <property type="evidence" value="ECO:0007669"/>
    <property type="project" value="UniProtKB-KW"/>
</dbReference>
<keyword evidence="7 13" id="KW-0418">Kinase</keyword>
<dbReference type="GO" id="GO:0016301">
    <property type="term" value="F:kinase activity"/>
    <property type="evidence" value="ECO:0007669"/>
    <property type="project" value="UniProtKB-KW"/>
</dbReference>
<evidence type="ECO:0000256" key="7">
    <source>
        <dbReference type="ARBA" id="ARBA00022777"/>
    </source>
</evidence>
<evidence type="ECO:0000256" key="4">
    <source>
        <dbReference type="ARBA" id="ARBA00022679"/>
    </source>
</evidence>
<evidence type="ECO:0000259" key="12">
    <source>
        <dbReference type="Pfam" id="PF00224"/>
    </source>
</evidence>
<proteinExistence type="inferred from homology"/>
<dbReference type="SUPFAM" id="SSF50800">
    <property type="entry name" value="PK beta-barrel domain-like"/>
    <property type="match status" value="1"/>
</dbReference>
<dbReference type="GO" id="GO:0030955">
    <property type="term" value="F:potassium ion binding"/>
    <property type="evidence" value="ECO:0007669"/>
    <property type="project" value="InterPro"/>
</dbReference>
<dbReference type="Proteomes" id="UP000005317">
    <property type="component" value="Unassembled WGS sequence"/>
</dbReference>
<dbReference type="UniPathway" id="UPA00109">
    <property type="reaction ID" value="UER00188"/>
</dbReference>
<evidence type="ECO:0000256" key="8">
    <source>
        <dbReference type="ARBA" id="ARBA00022840"/>
    </source>
</evidence>
<dbReference type="InterPro" id="IPR015793">
    <property type="entry name" value="Pyrv_Knase_brl"/>
</dbReference>
<keyword evidence="5" id="KW-0479">Metal-binding</keyword>
<keyword evidence="8" id="KW-0067">ATP-binding</keyword>
<dbReference type="RefSeq" id="WP_002707479.1">
    <property type="nucleotide sequence ID" value="NZ_JH651384.1"/>
</dbReference>
<reference evidence="14" key="1">
    <citation type="journal article" date="2011" name="Stand. Genomic Sci.">
        <title>Genome sequence of the filamentous, gliding Thiothrix nivea neotype strain (JP2(T)).</title>
        <authorList>
            <person name="Lapidus A."/>
            <person name="Nolan M."/>
            <person name="Lucas S."/>
            <person name="Glavina Del Rio T."/>
            <person name="Tice H."/>
            <person name="Cheng J.F."/>
            <person name="Tapia R."/>
            <person name="Han C."/>
            <person name="Goodwin L."/>
            <person name="Pitluck S."/>
            <person name="Liolios K."/>
            <person name="Pagani I."/>
            <person name="Ivanova N."/>
            <person name="Huntemann M."/>
            <person name="Mavromatis K."/>
            <person name="Mikhailova N."/>
            <person name="Pati A."/>
            <person name="Chen A."/>
            <person name="Palaniappan K."/>
            <person name="Land M."/>
            <person name="Brambilla E.M."/>
            <person name="Rohde M."/>
            <person name="Abt B."/>
            <person name="Verbarg S."/>
            <person name="Goker M."/>
            <person name="Bristow J."/>
            <person name="Eisen J.A."/>
            <person name="Markowitz V."/>
            <person name="Hugenholtz P."/>
            <person name="Kyrpides N.C."/>
            <person name="Klenk H.P."/>
            <person name="Woyke T."/>
        </authorList>
    </citation>
    <scope>NUCLEOTIDE SEQUENCE [LARGE SCALE GENOMIC DNA]</scope>
    <source>
        <strain evidence="14">ATCC 35100 / DSM 5205 / JP2</strain>
    </source>
</reference>
<feature type="domain" description="Pyruvate kinase barrel" evidence="12">
    <location>
        <begin position="125"/>
        <end position="211"/>
    </location>
</feature>
<accession>A0A656HA21</accession>
<evidence type="ECO:0000313" key="14">
    <source>
        <dbReference type="Proteomes" id="UP000005317"/>
    </source>
</evidence>
<dbReference type="EMBL" id="JH651384">
    <property type="protein sequence ID" value="EIJ33528.1"/>
    <property type="molecule type" value="Genomic_DNA"/>
</dbReference>
<keyword evidence="14" id="KW-1185">Reference proteome</keyword>
<dbReference type="GO" id="GO:0004743">
    <property type="term" value="F:pyruvate kinase activity"/>
    <property type="evidence" value="ECO:0007669"/>
    <property type="project" value="UniProtKB-EC"/>
</dbReference>
<dbReference type="InterPro" id="IPR011037">
    <property type="entry name" value="Pyrv_Knase-like_insert_dom_sf"/>
</dbReference>
<keyword evidence="4" id="KW-0808">Transferase</keyword>
<evidence type="ECO:0000256" key="2">
    <source>
        <dbReference type="ARBA" id="ARBA00008663"/>
    </source>
</evidence>
<protein>
    <recommendedName>
        <fullName evidence="3">pyruvate kinase</fullName>
        <ecNumber evidence="3">2.7.1.40</ecNumber>
    </recommendedName>
</protein>
<keyword evidence="11 13" id="KW-0670">Pyruvate</keyword>
<evidence type="ECO:0000256" key="6">
    <source>
        <dbReference type="ARBA" id="ARBA00022741"/>
    </source>
</evidence>